<evidence type="ECO:0000313" key="8">
    <source>
        <dbReference type="Proteomes" id="UP000277864"/>
    </source>
</evidence>
<dbReference type="GO" id="GO:0043115">
    <property type="term" value="F:precorrin-2 dehydrogenase activity"/>
    <property type="evidence" value="ECO:0007669"/>
    <property type="project" value="UniProtKB-EC"/>
</dbReference>
<evidence type="ECO:0000256" key="3">
    <source>
        <dbReference type="ARBA" id="ARBA00023002"/>
    </source>
</evidence>
<evidence type="ECO:0000313" key="7">
    <source>
        <dbReference type="EMBL" id="RST90308.1"/>
    </source>
</evidence>
<dbReference type="UniPathway" id="UPA00262">
    <property type="reaction ID" value="UER00222"/>
</dbReference>
<comment type="pathway">
    <text evidence="1">Porphyrin-containing compound metabolism; siroheme biosynthesis; sirohydrochlorin from precorrin-2: step 1/1.</text>
</comment>
<evidence type="ECO:0000256" key="1">
    <source>
        <dbReference type="ARBA" id="ARBA00005010"/>
    </source>
</evidence>
<dbReference type="GO" id="GO:0004325">
    <property type="term" value="F:ferrochelatase activity"/>
    <property type="evidence" value="ECO:0007669"/>
    <property type="project" value="InterPro"/>
</dbReference>
<dbReference type="Proteomes" id="UP000277864">
    <property type="component" value="Unassembled WGS sequence"/>
</dbReference>
<dbReference type="InterPro" id="IPR006367">
    <property type="entry name" value="Sirohaem_synthase_N"/>
</dbReference>
<evidence type="ECO:0000256" key="2">
    <source>
        <dbReference type="ARBA" id="ARBA00012400"/>
    </source>
</evidence>
<dbReference type="OrthoDB" id="9773765at2"/>
<reference evidence="7 8" key="1">
    <citation type="submission" date="2018-03" db="EMBL/GenBank/DDBJ databases">
        <authorList>
            <person name="Gulvik C.A."/>
        </authorList>
    </citation>
    <scope>NUCLEOTIDE SEQUENCE [LARGE SCALE GENOMIC DNA]</scope>
    <source>
        <strain evidence="7 8">JCM 31581</strain>
    </source>
</reference>
<evidence type="ECO:0000256" key="6">
    <source>
        <dbReference type="ARBA" id="ARBA00047561"/>
    </source>
</evidence>
<dbReference type="GO" id="GO:0019354">
    <property type="term" value="P:siroheme biosynthetic process"/>
    <property type="evidence" value="ECO:0007669"/>
    <property type="project" value="UniProtKB-UniPathway"/>
</dbReference>
<comment type="caution">
    <text evidence="7">The sequence shown here is derived from an EMBL/GenBank/DDBJ whole genome shotgun (WGS) entry which is preliminary data.</text>
</comment>
<keyword evidence="5" id="KW-0627">Porphyrin biosynthesis</keyword>
<proteinExistence type="predicted"/>
<dbReference type="RefSeq" id="WP_125942921.1">
    <property type="nucleotide sequence ID" value="NZ_PXZH01000001.1"/>
</dbReference>
<dbReference type="EC" id="1.3.1.76" evidence="2"/>
<dbReference type="InterPro" id="IPR036291">
    <property type="entry name" value="NAD(P)-bd_dom_sf"/>
</dbReference>
<dbReference type="AlphaFoldDB" id="A0A429Z9F1"/>
<gene>
    <name evidence="7" type="ORF">C7P63_04340</name>
</gene>
<evidence type="ECO:0000256" key="5">
    <source>
        <dbReference type="ARBA" id="ARBA00023244"/>
    </source>
</evidence>
<protein>
    <recommendedName>
        <fullName evidence="2">precorrin-2 dehydrogenase</fullName>
        <ecNumber evidence="2">1.3.1.76</ecNumber>
    </recommendedName>
</protein>
<dbReference type="Pfam" id="PF13241">
    <property type="entry name" value="NAD_binding_7"/>
    <property type="match status" value="1"/>
</dbReference>
<dbReference type="InterPro" id="IPR028161">
    <property type="entry name" value="Met8-like"/>
</dbReference>
<accession>A0A429Z9F1</accession>
<evidence type="ECO:0000256" key="4">
    <source>
        <dbReference type="ARBA" id="ARBA00023027"/>
    </source>
</evidence>
<dbReference type="EMBL" id="PXZH01000001">
    <property type="protein sequence ID" value="RST90308.1"/>
    <property type="molecule type" value="Genomic_DNA"/>
</dbReference>
<sequence>MYPVILNLKNKPVVVIGGGKVAARKIKGLVRSEARVTVVSPSLDPSIDLATINWVPRTYQPTDLLEACLIFACVDDNEINEQIQLDASPTQWVNVVSNKEVADFYNMAVLDYDGLSIGISTNGVSPSRAKQTRKQLEIWLKEQNEV</sequence>
<organism evidence="7 8">
    <name type="scientific">Vagococcus humatus</name>
    <dbReference type="NCBI Taxonomy" id="1889241"/>
    <lineage>
        <taxon>Bacteria</taxon>
        <taxon>Bacillati</taxon>
        <taxon>Bacillota</taxon>
        <taxon>Bacilli</taxon>
        <taxon>Lactobacillales</taxon>
        <taxon>Enterococcaceae</taxon>
        <taxon>Vagococcus</taxon>
    </lineage>
</organism>
<keyword evidence="4" id="KW-0520">NAD</keyword>
<dbReference type="PANTHER" id="PTHR35330:SF1">
    <property type="entry name" value="SIROHEME BIOSYNTHESIS PROTEIN MET8"/>
    <property type="match status" value="1"/>
</dbReference>
<dbReference type="NCBIfam" id="TIGR01470">
    <property type="entry name" value="cysG_Nterm"/>
    <property type="match status" value="1"/>
</dbReference>
<dbReference type="PANTHER" id="PTHR35330">
    <property type="entry name" value="SIROHEME BIOSYNTHESIS PROTEIN MET8"/>
    <property type="match status" value="1"/>
</dbReference>
<comment type="catalytic activity">
    <reaction evidence="6">
        <text>precorrin-2 + NAD(+) = sirohydrochlorin + NADH + 2 H(+)</text>
        <dbReference type="Rhea" id="RHEA:15613"/>
        <dbReference type="ChEBI" id="CHEBI:15378"/>
        <dbReference type="ChEBI" id="CHEBI:57540"/>
        <dbReference type="ChEBI" id="CHEBI:57945"/>
        <dbReference type="ChEBI" id="CHEBI:58351"/>
        <dbReference type="ChEBI" id="CHEBI:58827"/>
        <dbReference type="EC" id="1.3.1.76"/>
    </reaction>
</comment>
<keyword evidence="3" id="KW-0560">Oxidoreductase</keyword>
<dbReference type="SUPFAM" id="SSF75615">
    <property type="entry name" value="Siroheme synthase middle domains-like"/>
    <property type="match status" value="1"/>
</dbReference>
<name>A0A429Z9F1_9ENTE</name>
<keyword evidence="8" id="KW-1185">Reference proteome</keyword>
<dbReference type="Gene3D" id="3.40.50.720">
    <property type="entry name" value="NAD(P)-binding Rossmann-like Domain"/>
    <property type="match status" value="1"/>
</dbReference>
<dbReference type="SUPFAM" id="SSF51735">
    <property type="entry name" value="NAD(P)-binding Rossmann-fold domains"/>
    <property type="match status" value="1"/>
</dbReference>